<evidence type="ECO:0000313" key="2">
    <source>
        <dbReference type="EMBL" id="EJZ12475.1"/>
    </source>
</evidence>
<dbReference type="Proteomes" id="UP000006072">
    <property type="component" value="Unassembled WGS sequence"/>
</dbReference>
<dbReference type="HOGENOM" id="CLU_020336_31_0_11"/>
<keyword evidence="2" id="KW-0378">Hydrolase</keyword>
<dbReference type="SUPFAM" id="SSF53474">
    <property type="entry name" value="alpha/beta-Hydrolases"/>
    <property type="match status" value="1"/>
</dbReference>
<dbReference type="Gene3D" id="3.40.50.1820">
    <property type="entry name" value="alpha/beta hydrolase"/>
    <property type="match status" value="1"/>
</dbReference>
<evidence type="ECO:0000313" key="3">
    <source>
        <dbReference type="Proteomes" id="UP000006072"/>
    </source>
</evidence>
<dbReference type="InterPro" id="IPR000073">
    <property type="entry name" value="AB_hydrolase_1"/>
</dbReference>
<dbReference type="RefSeq" id="WP_003929002.1">
    <property type="nucleotide sequence ID" value="NZ_JH814684.1"/>
</dbReference>
<dbReference type="eggNOG" id="COG2267">
    <property type="taxonomic scope" value="Bacteria"/>
</dbReference>
<gene>
    <name evidence="2" type="ORF">MVAC_02684</name>
</gene>
<dbReference type="PRINTS" id="PR00412">
    <property type="entry name" value="EPOXHYDRLASE"/>
</dbReference>
<dbReference type="Pfam" id="PF00561">
    <property type="entry name" value="Abhydrolase_1"/>
    <property type="match status" value="1"/>
</dbReference>
<sequence length="292" mass="31409">MTVAPEPFLTDGHGGVRIVADRVGDPDARAVVFLHGGGQTRRSWGRAAAAVAQRGWQGVTVDMRGHGESDWSAEGDYRVSSFAADVGEILRLLPEKPVLVGASLGGITSMLLAGELARGVAAAVVLVDIVPDMDPSGAERIHAFMADKMVDGFASLDEVADMIAAFNPHRPRPDDLDGLRKNLRRRGDRWYWHWDPQFIDGSATNPPLEVTDTERLHAAVEAILADGVPVLLVRGQVSDLVSHQRAEEFLARFPQVAFVDVEGAGHMVAGDRNDLFAGAVLDFLARAEVAKP</sequence>
<feature type="domain" description="AB hydrolase-1" evidence="1">
    <location>
        <begin position="30"/>
        <end position="268"/>
    </location>
</feature>
<name>K0V4S6_MYCVA</name>
<evidence type="ECO:0000259" key="1">
    <source>
        <dbReference type="Pfam" id="PF00561"/>
    </source>
</evidence>
<dbReference type="GO" id="GO:0016787">
    <property type="term" value="F:hydrolase activity"/>
    <property type="evidence" value="ECO:0007669"/>
    <property type="project" value="UniProtKB-KW"/>
</dbReference>
<dbReference type="InterPro" id="IPR029058">
    <property type="entry name" value="AB_hydrolase_fold"/>
</dbReference>
<keyword evidence="3" id="KW-1185">Reference proteome</keyword>
<dbReference type="InterPro" id="IPR000639">
    <property type="entry name" value="Epox_hydrolase-like"/>
</dbReference>
<proteinExistence type="predicted"/>
<dbReference type="PANTHER" id="PTHR43194">
    <property type="entry name" value="HYDROLASE ALPHA/BETA FOLD FAMILY"/>
    <property type="match status" value="1"/>
</dbReference>
<dbReference type="AlphaFoldDB" id="K0V4S6"/>
<dbReference type="PANTHER" id="PTHR43194:SF2">
    <property type="entry name" value="PEROXISOMAL MEMBRANE PROTEIN LPX1"/>
    <property type="match status" value="1"/>
</dbReference>
<comment type="caution">
    <text evidence="2">The sequence shown here is derived from an EMBL/GenBank/DDBJ whole genome shotgun (WGS) entry which is preliminary data.</text>
</comment>
<reference evidence="2 3" key="1">
    <citation type="journal article" date="2012" name="J. Bacteriol.">
        <title>Complete Genome Sequence of Mycobacterium vaccae Type Strain ATCC 25954.</title>
        <authorList>
            <person name="Ho Y.S."/>
            <person name="Adroub S.A."/>
            <person name="Abadi M."/>
            <person name="Al Alwan B."/>
            <person name="Alkhateeb R."/>
            <person name="Gao G."/>
            <person name="Ragab A."/>
            <person name="Ali S."/>
            <person name="van Soolingen D."/>
            <person name="Bitter W."/>
            <person name="Pain A."/>
            <person name="Abdallah A.M."/>
        </authorList>
    </citation>
    <scope>NUCLEOTIDE SEQUENCE [LARGE SCALE GENOMIC DNA]</scope>
    <source>
        <strain evidence="2 3">ATCC 25954</strain>
    </source>
</reference>
<dbReference type="PATRIC" id="fig|1194972.3.peg.544"/>
<protein>
    <submittedName>
        <fullName evidence="2">Alpha/beta hydrolase fold protein</fullName>
    </submittedName>
</protein>
<dbReference type="EMBL" id="ALQA01000003">
    <property type="protein sequence ID" value="EJZ12475.1"/>
    <property type="molecule type" value="Genomic_DNA"/>
</dbReference>
<dbReference type="InterPro" id="IPR050228">
    <property type="entry name" value="Carboxylesterase_BioH"/>
</dbReference>
<organism evidence="2 3">
    <name type="scientific">Mycolicibacterium vaccae ATCC 25954</name>
    <dbReference type="NCBI Taxonomy" id="1194972"/>
    <lineage>
        <taxon>Bacteria</taxon>
        <taxon>Bacillati</taxon>
        <taxon>Actinomycetota</taxon>
        <taxon>Actinomycetes</taxon>
        <taxon>Mycobacteriales</taxon>
        <taxon>Mycobacteriaceae</taxon>
        <taxon>Mycolicibacterium</taxon>
    </lineage>
</organism>
<accession>K0V4S6</accession>